<organism evidence="1 2">
    <name type="scientific">Trypanosoma brucei equiperdum</name>
    <dbReference type="NCBI Taxonomy" id="630700"/>
    <lineage>
        <taxon>Eukaryota</taxon>
        <taxon>Discoba</taxon>
        <taxon>Euglenozoa</taxon>
        <taxon>Kinetoplastea</taxon>
        <taxon>Metakinetoplastina</taxon>
        <taxon>Trypanosomatida</taxon>
        <taxon>Trypanosomatidae</taxon>
        <taxon>Trypanosoma</taxon>
    </lineage>
</organism>
<evidence type="ECO:0008006" key="3">
    <source>
        <dbReference type="Google" id="ProtNLM"/>
    </source>
</evidence>
<gene>
    <name evidence="1" type="ORF">DPX39_070025700</name>
</gene>
<proteinExistence type="predicted"/>
<dbReference type="Proteomes" id="UP000266743">
    <property type="component" value="Chromosome 7"/>
</dbReference>
<dbReference type="EMBL" id="QSBY01000007">
    <property type="protein sequence ID" value="RHW71336.1"/>
    <property type="molecule type" value="Genomic_DNA"/>
</dbReference>
<evidence type="ECO:0000313" key="2">
    <source>
        <dbReference type="Proteomes" id="UP000266743"/>
    </source>
</evidence>
<reference evidence="1 2" key="1">
    <citation type="submission" date="2018-09" db="EMBL/GenBank/DDBJ databases">
        <title>whole genome sequence of T. equiperdum IVM-t1 strain.</title>
        <authorList>
            <person name="Suganuma K."/>
        </authorList>
    </citation>
    <scope>NUCLEOTIDE SEQUENCE [LARGE SCALE GENOMIC DNA]</scope>
    <source>
        <strain evidence="1 2">IVM-t1</strain>
    </source>
</reference>
<dbReference type="AlphaFoldDB" id="A0A3L6L5C9"/>
<protein>
    <recommendedName>
        <fullName evidence="3">Roadblock/LC7 domain containing protein</fullName>
    </recommendedName>
</protein>
<accession>A0A3L6L5C9</accession>
<comment type="caution">
    <text evidence="1">The sequence shown here is derived from an EMBL/GenBank/DDBJ whole genome shotgun (WGS) entry which is preliminary data.</text>
</comment>
<sequence length="151" mass="16507">MSTMDVPGTAIEQYFNQLIQMRLLTQVIVSDTRGDTTVACLMGLEHGGDAVVSSAEDTYGVAESIMESNVALSGARCFQNLDQLNLGVPLYVSFQYHDDVVVQTLDGCCMLTLIGSRSQGHFVGGLLTLLDQIRSCEAYQELLTQTQLCFR</sequence>
<evidence type="ECO:0000313" key="1">
    <source>
        <dbReference type="EMBL" id="RHW71336.1"/>
    </source>
</evidence>
<name>A0A3L6L5C9_9TRYP</name>